<protein>
    <recommendedName>
        <fullName evidence="4">Replicative helicase inhibitor G39P N-terminal domain-containing protein</fullName>
    </recommendedName>
</protein>
<proteinExistence type="predicted"/>
<dbReference type="eggNOG" id="ENOG502Z7IN">
    <property type="taxonomic scope" value="Bacteria"/>
</dbReference>
<keyword evidence="3" id="KW-1185">Reference proteome</keyword>
<reference evidence="2 3" key="1">
    <citation type="journal article" date="2011" name="J. Bacteriol.">
        <title>Genome sequence of strain IMCC3088, a proteorhodopsin-containing marine bacterium belonging to the OM60/NOR5 clade.</title>
        <authorList>
            <person name="Jang Y."/>
            <person name="Oh H.M."/>
            <person name="Kang I."/>
            <person name="Lee K."/>
            <person name="Yang S.J."/>
            <person name="Cho J.C."/>
        </authorList>
    </citation>
    <scope>NUCLEOTIDE SEQUENCE [LARGE SCALE GENOMIC DNA]</scope>
    <source>
        <strain evidence="2 3">IMCC3088</strain>
    </source>
</reference>
<gene>
    <name evidence="2" type="ORF">IMCC3088_151</name>
</gene>
<evidence type="ECO:0000313" key="2">
    <source>
        <dbReference type="EMBL" id="EGG28410.1"/>
    </source>
</evidence>
<dbReference type="InterPro" id="IPR009731">
    <property type="entry name" value="P-like"/>
</dbReference>
<dbReference type="AlphaFoldDB" id="F3L5I8"/>
<dbReference type="Proteomes" id="UP000005615">
    <property type="component" value="Unassembled WGS sequence"/>
</dbReference>
<evidence type="ECO:0000313" key="3">
    <source>
        <dbReference type="Proteomes" id="UP000005615"/>
    </source>
</evidence>
<sequence length="220" mass="24792">MSKKSISDIADQIESLGKSLPEPTHASRSSQPPREEYVEAINQFFALFRLNYHNQYYSAYPDAEQVKQVKKLWFESLNKYPVRILLHAAKSAIEKSEYLPTLSRMHDQCVAQLGESGLPDAHSAYLQACQAPSPKASQSWSHPIVYLAGRDAGWFILANEPEAKAFKAFEQHYQKYLERVLQGESFEVPALPAPEPHVLEPLGKEAQLALLAKLKAKTQL</sequence>
<organism evidence="2 3">
    <name type="scientific">Aequoribacter fuscus</name>
    <dbReference type="NCBI Taxonomy" id="2518989"/>
    <lineage>
        <taxon>Bacteria</taxon>
        <taxon>Pseudomonadati</taxon>
        <taxon>Pseudomonadota</taxon>
        <taxon>Gammaproteobacteria</taxon>
        <taxon>Cellvibrionales</taxon>
        <taxon>Halieaceae</taxon>
        <taxon>Aequoribacter</taxon>
    </lineage>
</organism>
<accession>F3L5I8</accession>
<evidence type="ECO:0000256" key="1">
    <source>
        <dbReference type="SAM" id="MobiDB-lite"/>
    </source>
</evidence>
<dbReference type="STRING" id="2518989.IMCC3088_151"/>
<feature type="region of interest" description="Disordered" evidence="1">
    <location>
        <begin position="14"/>
        <end position="34"/>
    </location>
</feature>
<evidence type="ECO:0008006" key="4">
    <source>
        <dbReference type="Google" id="ProtNLM"/>
    </source>
</evidence>
<name>F3L5I8_9GAMM</name>
<dbReference type="Pfam" id="PF06992">
    <property type="entry name" value="Phage_lambda_P"/>
    <property type="match status" value="1"/>
</dbReference>
<dbReference type="GO" id="GO:0006270">
    <property type="term" value="P:DNA replication initiation"/>
    <property type="evidence" value="ECO:0007669"/>
    <property type="project" value="InterPro"/>
</dbReference>
<dbReference type="RefSeq" id="WP_009577122.1">
    <property type="nucleotide sequence ID" value="NZ_AEIG01000113.1"/>
</dbReference>
<dbReference type="EMBL" id="AEIG01000113">
    <property type="protein sequence ID" value="EGG28410.1"/>
    <property type="molecule type" value="Genomic_DNA"/>
</dbReference>
<comment type="caution">
    <text evidence="2">The sequence shown here is derived from an EMBL/GenBank/DDBJ whole genome shotgun (WGS) entry which is preliminary data.</text>
</comment>